<dbReference type="AlphaFoldDB" id="A0A1I7ERC1"/>
<evidence type="ECO:0000313" key="1">
    <source>
        <dbReference type="EMBL" id="SFU26462.1"/>
    </source>
</evidence>
<protein>
    <submittedName>
        <fullName evidence="1">Uncharacterized protein</fullName>
    </submittedName>
</protein>
<name>A0A1I7ERC1_9BURK</name>
<accession>A0A1I7ERC1</accession>
<dbReference type="EMBL" id="FPBH01000056">
    <property type="protein sequence ID" value="SFU26462.1"/>
    <property type="molecule type" value="Genomic_DNA"/>
</dbReference>
<organism evidence="1 2">
    <name type="scientific">Paraburkholderia aspalathi</name>
    <dbReference type="NCBI Taxonomy" id="1324617"/>
    <lineage>
        <taxon>Bacteria</taxon>
        <taxon>Pseudomonadati</taxon>
        <taxon>Pseudomonadota</taxon>
        <taxon>Betaproteobacteria</taxon>
        <taxon>Burkholderiales</taxon>
        <taxon>Burkholderiaceae</taxon>
        <taxon>Paraburkholderia</taxon>
    </lineage>
</organism>
<sequence length="201" mass="22873">MARPNAGRSRRVETDLYPPCNFTRLHRWVPKYSGHSSSRPRWHVFGHCRHSGGPGSMSAMSWIADGGGIQQSDGSFLRSRTHTPDPLLSFGSSSRRWPLPNSKRSSIRTTSRHVCVPVNKLNGFATYPGVQLFDPGRFSSTKARILRIRSRSSNSFRCGSHPRLSAYSPLRQKMTMLFNELFWRRQRLTSNFSRAVVDAHQ</sequence>
<dbReference type="Proteomes" id="UP000198844">
    <property type="component" value="Unassembled WGS sequence"/>
</dbReference>
<gene>
    <name evidence="1" type="ORF">SAMN05192563_105610</name>
</gene>
<evidence type="ECO:0000313" key="2">
    <source>
        <dbReference type="Proteomes" id="UP000198844"/>
    </source>
</evidence>
<proteinExistence type="predicted"/>
<reference evidence="1 2" key="1">
    <citation type="submission" date="2016-10" db="EMBL/GenBank/DDBJ databases">
        <authorList>
            <person name="de Groot N.N."/>
        </authorList>
    </citation>
    <scope>NUCLEOTIDE SEQUENCE [LARGE SCALE GENOMIC DNA]</scope>
    <source>
        <strain evidence="1 2">LMG 27731</strain>
    </source>
</reference>